<accession>A0A1Y2S5P5</accession>
<dbReference type="EMBL" id="MUBJ01000115">
    <property type="protein sequence ID" value="OTA13956.1"/>
    <property type="molecule type" value="Genomic_DNA"/>
</dbReference>
<evidence type="ECO:0000313" key="1">
    <source>
        <dbReference type="EMBL" id="OTA13956.1"/>
    </source>
</evidence>
<comment type="caution">
    <text evidence="1">The sequence shown here is derived from an EMBL/GenBank/DDBJ whole genome shotgun (WGS) entry which is preliminary data.</text>
</comment>
<protein>
    <submittedName>
        <fullName evidence="1">Uncharacterized protein</fullName>
    </submittedName>
</protein>
<evidence type="ECO:0000313" key="2">
    <source>
        <dbReference type="Proteomes" id="UP000194350"/>
    </source>
</evidence>
<reference evidence="1 2" key="1">
    <citation type="submission" date="2016-10" db="EMBL/GenBank/DDBJ databases">
        <title>Systematic genetic and metabolomic analysis of Xenorhabdus and Photorhabdus spp., highlights the requirements for a dual symbiotic and pathogenic life style.</title>
        <authorList>
            <person name="Tobias N.J."/>
            <person name="Wolff H."/>
            <person name="Djahanschiri B."/>
            <person name="Pidot S.J."/>
            <person name="Stinear T.P."/>
            <person name="Ebersberger I."/>
            <person name="Bode H.B."/>
        </authorList>
    </citation>
    <scope>NUCLEOTIDE SEQUENCE [LARGE SCALE GENOMIC DNA]</scope>
    <source>
        <strain evidence="1 2">DSM 22392</strain>
    </source>
</reference>
<dbReference type="RefSeq" id="WP_086110895.1">
    <property type="nucleotide sequence ID" value="NZ_CAWNGD010000019.1"/>
</dbReference>
<dbReference type="Proteomes" id="UP000194350">
    <property type="component" value="Unassembled WGS sequence"/>
</dbReference>
<dbReference type="AlphaFoldDB" id="A0A1Y2S5P5"/>
<organism evidence="1 2">
    <name type="scientific">Xenorhabdus vietnamensis</name>
    <dbReference type="NCBI Taxonomy" id="351656"/>
    <lineage>
        <taxon>Bacteria</taxon>
        <taxon>Pseudomonadati</taxon>
        <taxon>Pseudomonadota</taxon>
        <taxon>Gammaproteobacteria</taxon>
        <taxon>Enterobacterales</taxon>
        <taxon>Morganellaceae</taxon>
        <taxon>Xenorhabdus</taxon>
    </lineage>
</organism>
<name>A0A1Y2S5P5_9GAMM</name>
<proteinExistence type="predicted"/>
<sequence>MKIRDNNFSLKMIGMTNVVFNVTDHYITSGQGWEGVTVSDDSEGCTFLVRAGRKGSSDTADWFNNKIAGGNAIACDTFATLPSKLNFAFIGDLSFEHGGNKYSGTDIVIAQGHNARSRNNWWLGGKHMSKIADLPLDIYELQGQKFNESGGGFVEAIVTFGVKTGCVSNMSVGILGI</sequence>
<gene>
    <name evidence="1" type="ORF">Xvie_04108</name>
</gene>
<keyword evidence="2" id="KW-1185">Reference proteome</keyword>
<dbReference type="OrthoDB" id="8564949at2"/>